<dbReference type="RefSeq" id="WP_324779267.1">
    <property type="nucleotide sequence ID" value="NZ_CP141769.1"/>
</dbReference>
<accession>A0ABZ1CI23</accession>
<reference evidence="1 2" key="1">
    <citation type="submission" date="2023-12" db="EMBL/GenBank/DDBJ databases">
        <title>Thiobacillus sedimentum sp. nov., a chemolithoautotrophic sulfur-oxidizing bacterium isolated from freshwater sediment.</title>
        <authorList>
            <person name="Luo J."/>
            <person name="Dai C."/>
        </authorList>
    </citation>
    <scope>NUCLEOTIDE SEQUENCE [LARGE SCALE GENOMIC DNA]</scope>
    <source>
        <strain evidence="1 2">SCUT-2</strain>
    </source>
</reference>
<sequence>MSAAAGPVEPTRARLASPVVCDLPATHVQALMLAAMLMYTENSKMGQAR</sequence>
<name>A0ABZ1CI23_9PROT</name>
<dbReference type="Proteomes" id="UP001334732">
    <property type="component" value="Chromosome"/>
</dbReference>
<protein>
    <submittedName>
        <fullName evidence="1">Uncharacterized protein</fullName>
    </submittedName>
</protein>
<keyword evidence="2" id="KW-1185">Reference proteome</keyword>
<dbReference type="EMBL" id="CP141769">
    <property type="protein sequence ID" value="WRS38735.1"/>
    <property type="molecule type" value="Genomic_DNA"/>
</dbReference>
<organism evidence="1 2">
    <name type="scientific">Thiobacillus sedimenti</name>
    <dbReference type="NCBI Taxonomy" id="3110231"/>
    <lineage>
        <taxon>Bacteria</taxon>
        <taxon>Pseudomonadati</taxon>
        <taxon>Pseudomonadota</taxon>
        <taxon>Betaproteobacteria</taxon>
        <taxon>Nitrosomonadales</taxon>
        <taxon>Thiobacillaceae</taxon>
        <taxon>Thiobacillus</taxon>
    </lineage>
</organism>
<proteinExistence type="predicted"/>
<evidence type="ECO:0000313" key="2">
    <source>
        <dbReference type="Proteomes" id="UP001334732"/>
    </source>
</evidence>
<gene>
    <name evidence="1" type="ORF">VA613_12090</name>
</gene>
<evidence type="ECO:0000313" key="1">
    <source>
        <dbReference type="EMBL" id="WRS38735.1"/>
    </source>
</evidence>